<dbReference type="GO" id="GO:0016020">
    <property type="term" value="C:membrane"/>
    <property type="evidence" value="ECO:0007669"/>
    <property type="project" value="InterPro"/>
</dbReference>
<dbReference type="RefSeq" id="WP_184364686.1">
    <property type="nucleotide sequence ID" value="NZ_BAAAKM010000002.1"/>
</dbReference>
<name>A0A840WH76_9ACTN</name>
<evidence type="ECO:0000256" key="4">
    <source>
        <dbReference type="ARBA" id="ARBA00022679"/>
    </source>
</evidence>
<feature type="transmembrane region" description="Helical" evidence="11">
    <location>
        <begin position="103"/>
        <end position="126"/>
    </location>
</feature>
<dbReference type="PANTHER" id="PTHR24421">
    <property type="entry name" value="NITRATE/NITRITE SENSOR PROTEIN NARX-RELATED"/>
    <property type="match status" value="1"/>
</dbReference>
<keyword evidence="9" id="KW-0175">Coiled coil</keyword>
<keyword evidence="11" id="KW-0472">Membrane</keyword>
<dbReference type="GO" id="GO:0000155">
    <property type="term" value="F:phosphorelay sensor kinase activity"/>
    <property type="evidence" value="ECO:0007669"/>
    <property type="project" value="InterPro"/>
</dbReference>
<dbReference type="Pfam" id="PF02518">
    <property type="entry name" value="HATPase_c"/>
    <property type="match status" value="1"/>
</dbReference>
<keyword evidence="11" id="KW-0812">Transmembrane</keyword>
<dbReference type="EC" id="2.7.13.3" evidence="2"/>
<evidence type="ECO:0000259" key="13">
    <source>
        <dbReference type="Pfam" id="PF07730"/>
    </source>
</evidence>
<dbReference type="Gene3D" id="1.20.5.1930">
    <property type="match status" value="1"/>
</dbReference>
<dbReference type="InterPro" id="IPR003594">
    <property type="entry name" value="HATPase_dom"/>
</dbReference>
<dbReference type="InterPro" id="IPR036890">
    <property type="entry name" value="HATPase_C_sf"/>
</dbReference>
<evidence type="ECO:0000256" key="3">
    <source>
        <dbReference type="ARBA" id="ARBA00022553"/>
    </source>
</evidence>
<evidence type="ECO:0000256" key="5">
    <source>
        <dbReference type="ARBA" id="ARBA00022741"/>
    </source>
</evidence>
<feature type="transmembrane region" description="Helical" evidence="11">
    <location>
        <begin position="33"/>
        <end position="54"/>
    </location>
</feature>
<organism evidence="14 15">
    <name type="scientific">Nocardiopsis metallicus</name>
    <dbReference type="NCBI Taxonomy" id="179819"/>
    <lineage>
        <taxon>Bacteria</taxon>
        <taxon>Bacillati</taxon>
        <taxon>Actinomycetota</taxon>
        <taxon>Actinomycetes</taxon>
        <taxon>Streptosporangiales</taxon>
        <taxon>Nocardiopsidaceae</taxon>
        <taxon>Nocardiopsis</taxon>
    </lineage>
</organism>
<proteinExistence type="predicted"/>
<keyword evidence="7" id="KW-0067">ATP-binding</keyword>
<sequence length="441" mass="48418">MKMWVRDRLRDFGVLLSHNWHWWWDRRLRVADWCYAVFTLPFSGLMMVAGTGAASGLLTGPIAAVMGLFSNALVALPLVFLLFVVPGVLGSAAMLWRRSEPKWLMVTGALMMALYANPIPLMVGLYSYPAHFSERKPLVSWFVLGLLTTGIIYHQTPVAFVVLSVFYLVLPVIAGLWIGTRRQLIDRLKERAERLEREQHMMAEQAIGAERTRIAREMHDVVAHRVSLMVLHAGGLEVSATEPRTVEAAGLIRTTGREALAELRGILGVLRDDGTDTAPTAPQPVLDDLERLINEWRGAGMRVDREETGTVGPLPTAVQRTAFRIVQEGLTNAAKHATGAAVQVWLHYGEDRLEVEVVNDPVTGPVHAPPRSGYGLTGLRERVVLAGGELSAGACPDGGWRMRAILPVGEEGPEEAPTPEPHTTEVEEEEGAEGDPHTPGR</sequence>
<dbReference type="GO" id="GO:0046983">
    <property type="term" value="F:protein dimerization activity"/>
    <property type="evidence" value="ECO:0007669"/>
    <property type="project" value="InterPro"/>
</dbReference>
<feature type="transmembrane region" description="Helical" evidence="11">
    <location>
        <begin position="160"/>
        <end position="179"/>
    </location>
</feature>
<dbReference type="Proteomes" id="UP000579647">
    <property type="component" value="Unassembled WGS sequence"/>
</dbReference>
<keyword evidence="8" id="KW-0902">Two-component regulatory system</keyword>
<evidence type="ECO:0000256" key="6">
    <source>
        <dbReference type="ARBA" id="ARBA00022777"/>
    </source>
</evidence>
<evidence type="ECO:0000313" key="15">
    <source>
        <dbReference type="Proteomes" id="UP000579647"/>
    </source>
</evidence>
<feature type="domain" description="Histidine kinase/HSP90-like ATPase" evidence="12">
    <location>
        <begin position="319"/>
        <end position="408"/>
    </location>
</feature>
<dbReference type="Gene3D" id="3.30.565.10">
    <property type="entry name" value="Histidine kinase-like ATPase, C-terminal domain"/>
    <property type="match status" value="1"/>
</dbReference>
<evidence type="ECO:0000259" key="12">
    <source>
        <dbReference type="Pfam" id="PF02518"/>
    </source>
</evidence>
<dbReference type="EMBL" id="JACHDO010000001">
    <property type="protein sequence ID" value="MBB5491057.1"/>
    <property type="molecule type" value="Genomic_DNA"/>
</dbReference>
<keyword evidence="15" id="KW-1185">Reference proteome</keyword>
<keyword evidence="11" id="KW-1133">Transmembrane helix</keyword>
<dbReference type="InterPro" id="IPR011712">
    <property type="entry name" value="Sig_transdc_His_kin_sub3_dim/P"/>
</dbReference>
<feature type="region of interest" description="Disordered" evidence="10">
    <location>
        <begin position="407"/>
        <end position="441"/>
    </location>
</feature>
<dbReference type="AlphaFoldDB" id="A0A840WH76"/>
<feature type="coiled-coil region" evidence="9">
    <location>
        <begin position="178"/>
        <end position="205"/>
    </location>
</feature>
<evidence type="ECO:0000256" key="1">
    <source>
        <dbReference type="ARBA" id="ARBA00000085"/>
    </source>
</evidence>
<evidence type="ECO:0000256" key="7">
    <source>
        <dbReference type="ARBA" id="ARBA00022840"/>
    </source>
</evidence>
<evidence type="ECO:0000256" key="8">
    <source>
        <dbReference type="ARBA" id="ARBA00023012"/>
    </source>
</evidence>
<evidence type="ECO:0000256" key="2">
    <source>
        <dbReference type="ARBA" id="ARBA00012438"/>
    </source>
</evidence>
<comment type="catalytic activity">
    <reaction evidence="1">
        <text>ATP + protein L-histidine = ADP + protein N-phospho-L-histidine.</text>
        <dbReference type="EC" id="2.7.13.3"/>
    </reaction>
</comment>
<keyword evidence="4" id="KW-0808">Transferase</keyword>
<evidence type="ECO:0000313" key="14">
    <source>
        <dbReference type="EMBL" id="MBB5491057.1"/>
    </source>
</evidence>
<dbReference type="SUPFAM" id="SSF55874">
    <property type="entry name" value="ATPase domain of HSP90 chaperone/DNA topoisomerase II/histidine kinase"/>
    <property type="match status" value="1"/>
</dbReference>
<keyword evidence="3" id="KW-0597">Phosphoprotein</keyword>
<dbReference type="GO" id="GO:0005524">
    <property type="term" value="F:ATP binding"/>
    <property type="evidence" value="ECO:0007669"/>
    <property type="project" value="UniProtKB-KW"/>
</dbReference>
<reference evidence="14 15" key="1">
    <citation type="submission" date="2020-08" db="EMBL/GenBank/DDBJ databases">
        <title>Sequencing the genomes of 1000 actinobacteria strains.</title>
        <authorList>
            <person name="Klenk H.-P."/>
        </authorList>
    </citation>
    <scope>NUCLEOTIDE SEQUENCE [LARGE SCALE GENOMIC DNA]</scope>
    <source>
        <strain evidence="14 15">DSM 44598</strain>
    </source>
</reference>
<feature type="transmembrane region" description="Helical" evidence="11">
    <location>
        <begin position="138"/>
        <end position="153"/>
    </location>
</feature>
<feature type="domain" description="Signal transduction histidine kinase subgroup 3 dimerisation and phosphoacceptor" evidence="13">
    <location>
        <begin position="210"/>
        <end position="273"/>
    </location>
</feature>
<dbReference type="PANTHER" id="PTHR24421:SF10">
    <property type="entry name" value="NITRATE_NITRITE SENSOR PROTEIN NARQ"/>
    <property type="match status" value="1"/>
</dbReference>
<comment type="caution">
    <text evidence="14">The sequence shown here is derived from an EMBL/GenBank/DDBJ whole genome shotgun (WGS) entry which is preliminary data.</text>
</comment>
<evidence type="ECO:0000256" key="11">
    <source>
        <dbReference type="SAM" id="Phobius"/>
    </source>
</evidence>
<accession>A0A840WH76</accession>
<gene>
    <name evidence="14" type="ORF">HNR07_002194</name>
</gene>
<evidence type="ECO:0000256" key="9">
    <source>
        <dbReference type="SAM" id="Coils"/>
    </source>
</evidence>
<keyword evidence="5" id="KW-0547">Nucleotide-binding</keyword>
<dbReference type="InterPro" id="IPR050482">
    <property type="entry name" value="Sensor_HK_TwoCompSys"/>
</dbReference>
<evidence type="ECO:0000256" key="10">
    <source>
        <dbReference type="SAM" id="MobiDB-lite"/>
    </source>
</evidence>
<protein>
    <recommendedName>
        <fullName evidence="2">histidine kinase</fullName>
        <ecNumber evidence="2">2.7.13.3</ecNumber>
    </recommendedName>
</protein>
<dbReference type="CDD" id="cd16917">
    <property type="entry name" value="HATPase_UhpB-NarQ-NarX-like"/>
    <property type="match status" value="1"/>
</dbReference>
<keyword evidence="6 14" id="KW-0418">Kinase</keyword>
<feature type="transmembrane region" description="Helical" evidence="11">
    <location>
        <begin position="74"/>
        <end position="96"/>
    </location>
</feature>
<dbReference type="Pfam" id="PF07730">
    <property type="entry name" value="HisKA_3"/>
    <property type="match status" value="1"/>
</dbReference>